<dbReference type="InterPro" id="IPR017441">
    <property type="entry name" value="Protein_kinase_ATP_BS"/>
</dbReference>
<feature type="binding site" evidence="18">
    <location>
        <position position="613"/>
    </location>
    <ligand>
        <name>ATP</name>
        <dbReference type="ChEBI" id="CHEBI:30616"/>
    </ligand>
</feature>
<keyword evidence="11" id="KW-0418">Kinase</keyword>
<comment type="catalytic activity">
    <reaction evidence="17">
        <text>L-seryl-[protein] + ATP = O-phospho-L-seryl-[protein] + ADP + H(+)</text>
        <dbReference type="Rhea" id="RHEA:17989"/>
        <dbReference type="Rhea" id="RHEA-COMP:9863"/>
        <dbReference type="Rhea" id="RHEA-COMP:11604"/>
        <dbReference type="ChEBI" id="CHEBI:15378"/>
        <dbReference type="ChEBI" id="CHEBI:29999"/>
        <dbReference type="ChEBI" id="CHEBI:30616"/>
        <dbReference type="ChEBI" id="CHEBI:83421"/>
        <dbReference type="ChEBI" id="CHEBI:456216"/>
        <dbReference type="EC" id="2.7.11.1"/>
    </reaction>
</comment>
<dbReference type="PROSITE" id="PS00107">
    <property type="entry name" value="PROTEIN_KINASE_ATP"/>
    <property type="match status" value="1"/>
</dbReference>
<keyword evidence="5" id="KW-0433">Leucine-rich repeat</keyword>
<dbReference type="GO" id="GO:0004674">
    <property type="term" value="F:protein serine/threonine kinase activity"/>
    <property type="evidence" value="ECO:0007669"/>
    <property type="project" value="UniProtKB-KW"/>
</dbReference>
<dbReference type="SUPFAM" id="SSF52058">
    <property type="entry name" value="L domain-like"/>
    <property type="match status" value="1"/>
</dbReference>
<evidence type="ECO:0000256" key="17">
    <source>
        <dbReference type="ARBA" id="ARBA00048679"/>
    </source>
</evidence>
<dbReference type="InterPro" id="IPR001611">
    <property type="entry name" value="Leu-rich_rpt"/>
</dbReference>
<comment type="catalytic activity">
    <reaction evidence="16">
        <text>L-threonyl-[protein] + ATP = O-phospho-L-threonyl-[protein] + ADP + H(+)</text>
        <dbReference type="Rhea" id="RHEA:46608"/>
        <dbReference type="Rhea" id="RHEA-COMP:11060"/>
        <dbReference type="Rhea" id="RHEA-COMP:11605"/>
        <dbReference type="ChEBI" id="CHEBI:15378"/>
        <dbReference type="ChEBI" id="CHEBI:30013"/>
        <dbReference type="ChEBI" id="CHEBI:30616"/>
        <dbReference type="ChEBI" id="CHEBI:61977"/>
        <dbReference type="ChEBI" id="CHEBI:456216"/>
        <dbReference type="EC" id="2.7.11.1"/>
    </reaction>
</comment>
<evidence type="ECO:0000256" key="4">
    <source>
        <dbReference type="ARBA" id="ARBA00022553"/>
    </source>
</evidence>
<evidence type="ECO:0000256" key="7">
    <source>
        <dbReference type="ARBA" id="ARBA00022692"/>
    </source>
</evidence>
<keyword evidence="4" id="KW-0597">Phosphoprotein</keyword>
<dbReference type="PANTHER" id="PTHR45631:SF190">
    <property type="entry name" value="PROTEIN KINASE DOMAIN-CONTAINING PROTEIN"/>
    <property type="match status" value="1"/>
</dbReference>
<keyword evidence="8" id="KW-0732">Signal</keyword>
<evidence type="ECO:0000256" key="8">
    <source>
        <dbReference type="ARBA" id="ARBA00022729"/>
    </source>
</evidence>
<dbReference type="GO" id="GO:0005524">
    <property type="term" value="F:ATP binding"/>
    <property type="evidence" value="ECO:0007669"/>
    <property type="project" value="UniProtKB-UniRule"/>
</dbReference>
<name>A0A6J5U7Z1_PRUAR</name>
<dbReference type="Gene3D" id="1.10.510.10">
    <property type="entry name" value="Transferase(Phosphotransferase) domain 1"/>
    <property type="match status" value="1"/>
</dbReference>
<evidence type="ECO:0000256" key="1">
    <source>
        <dbReference type="ARBA" id="ARBA00004167"/>
    </source>
</evidence>
<evidence type="ECO:0000313" key="21">
    <source>
        <dbReference type="Proteomes" id="UP000507222"/>
    </source>
</evidence>
<dbReference type="GO" id="GO:0016020">
    <property type="term" value="C:membrane"/>
    <property type="evidence" value="ECO:0007669"/>
    <property type="project" value="UniProtKB-SubCell"/>
</dbReference>
<evidence type="ECO:0000256" key="13">
    <source>
        <dbReference type="ARBA" id="ARBA00022989"/>
    </source>
</evidence>
<evidence type="ECO:0000259" key="19">
    <source>
        <dbReference type="PROSITE" id="PS50011"/>
    </source>
</evidence>
<dbReference type="FunFam" id="3.80.10.10:FF:000129">
    <property type="entry name" value="Leucine-rich repeat receptor-like kinase"/>
    <property type="match status" value="1"/>
</dbReference>
<keyword evidence="9" id="KW-0677">Repeat</keyword>
<evidence type="ECO:0000256" key="16">
    <source>
        <dbReference type="ARBA" id="ARBA00047899"/>
    </source>
</evidence>
<dbReference type="FunFam" id="1.10.510.10:FF:000146">
    <property type="entry name" value="LRR receptor-like serine/threonine-protein kinase IOS1"/>
    <property type="match status" value="1"/>
</dbReference>
<dbReference type="InterPro" id="IPR024788">
    <property type="entry name" value="Malectin-like_Carb-bd_dom"/>
</dbReference>
<keyword evidence="14" id="KW-0472">Membrane</keyword>
<dbReference type="SUPFAM" id="SSF56112">
    <property type="entry name" value="Protein kinase-like (PK-like)"/>
    <property type="match status" value="1"/>
</dbReference>
<dbReference type="AlphaFoldDB" id="A0A6J5U7Z1"/>
<dbReference type="Pfam" id="PF12819">
    <property type="entry name" value="Malectin_like"/>
    <property type="match status" value="1"/>
</dbReference>
<dbReference type="PROSITE" id="PS50011">
    <property type="entry name" value="PROTEIN_KINASE_DOM"/>
    <property type="match status" value="1"/>
</dbReference>
<keyword evidence="13" id="KW-1133">Transmembrane helix</keyword>
<proteinExistence type="predicted"/>
<keyword evidence="7" id="KW-0812">Transmembrane</keyword>
<dbReference type="SMART" id="SM00220">
    <property type="entry name" value="S_TKc"/>
    <property type="match status" value="1"/>
</dbReference>
<protein>
    <recommendedName>
        <fullName evidence="2">non-specific serine/threonine protein kinase</fullName>
        <ecNumber evidence="2">2.7.11.1</ecNumber>
    </recommendedName>
</protein>
<keyword evidence="10 18" id="KW-0547">Nucleotide-binding</keyword>
<keyword evidence="3" id="KW-0723">Serine/threonine-protein kinase</keyword>
<dbReference type="EC" id="2.7.11.1" evidence="2"/>
<evidence type="ECO:0000256" key="12">
    <source>
        <dbReference type="ARBA" id="ARBA00022840"/>
    </source>
</evidence>
<dbReference type="Pfam" id="PF07714">
    <property type="entry name" value="PK_Tyr_Ser-Thr"/>
    <property type="match status" value="1"/>
</dbReference>
<dbReference type="Proteomes" id="UP000507222">
    <property type="component" value="Unassembled WGS sequence"/>
</dbReference>
<dbReference type="EMBL" id="CAEKDK010000003">
    <property type="protein sequence ID" value="CAB4272471.1"/>
    <property type="molecule type" value="Genomic_DNA"/>
</dbReference>
<dbReference type="InterPro" id="IPR032675">
    <property type="entry name" value="LRR_dom_sf"/>
</dbReference>
<keyword evidence="6" id="KW-0808">Transferase</keyword>
<dbReference type="Gene3D" id="3.30.200.20">
    <property type="entry name" value="Phosphorylase Kinase, domain 1"/>
    <property type="match status" value="1"/>
</dbReference>
<dbReference type="InterPro" id="IPR000719">
    <property type="entry name" value="Prot_kinase_dom"/>
</dbReference>
<evidence type="ECO:0000256" key="9">
    <source>
        <dbReference type="ARBA" id="ARBA00022737"/>
    </source>
</evidence>
<evidence type="ECO:0000256" key="5">
    <source>
        <dbReference type="ARBA" id="ARBA00022614"/>
    </source>
</evidence>
<keyword evidence="15" id="KW-0675">Receptor</keyword>
<dbReference type="Pfam" id="PF00560">
    <property type="entry name" value="LRR_1"/>
    <property type="match status" value="1"/>
</dbReference>
<organism evidence="20 21">
    <name type="scientific">Prunus armeniaca</name>
    <name type="common">Apricot</name>
    <name type="synonym">Armeniaca vulgaris</name>
    <dbReference type="NCBI Taxonomy" id="36596"/>
    <lineage>
        <taxon>Eukaryota</taxon>
        <taxon>Viridiplantae</taxon>
        <taxon>Streptophyta</taxon>
        <taxon>Embryophyta</taxon>
        <taxon>Tracheophyta</taxon>
        <taxon>Spermatophyta</taxon>
        <taxon>Magnoliopsida</taxon>
        <taxon>eudicotyledons</taxon>
        <taxon>Gunneridae</taxon>
        <taxon>Pentapetalae</taxon>
        <taxon>rosids</taxon>
        <taxon>fabids</taxon>
        <taxon>Rosales</taxon>
        <taxon>Rosaceae</taxon>
        <taxon>Amygdaloideae</taxon>
        <taxon>Amygdaleae</taxon>
        <taxon>Prunus</taxon>
    </lineage>
</organism>
<gene>
    <name evidence="20" type="ORF">CURHAP_LOCUS19101</name>
</gene>
<accession>A0A6J5U7Z1</accession>
<dbReference type="InterPro" id="IPR008271">
    <property type="entry name" value="Ser/Thr_kinase_AS"/>
</dbReference>
<evidence type="ECO:0000256" key="14">
    <source>
        <dbReference type="ARBA" id="ARBA00023136"/>
    </source>
</evidence>
<dbReference type="PANTHER" id="PTHR45631">
    <property type="entry name" value="OS07G0107800 PROTEIN-RELATED"/>
    <property type="match status" value="1"/>
</dbReference>
<feature type="domain" description="Protein kinase" evidence="19">
    <location>
        <begin position="586"/>
        <end position="843"/>
    </location>
</feature>
<dbReference type="InterPro" id="IPR011009">
    <property type="entry name" value="Kinase-like_dom_sf"/>
</dbReference>
<evidence type="ECO:0000256" key="15">
    <source>
        <dbReference type="ARBA" id="ARBA00023170"/>
    </source>
</evidence>
<evidence type="ECO:0000256" key="3">
    <source>
        <dbReference type="ARBA" id="ARBA00022527"/>
    </source>
</evidence>
<dbReference type="PROSITE" id="PS00108">
    <property type="entry name" value="PROTEIN_KINASE_ST"/>
    <property type="match status" value="1"/>
</dbReference>
<evidence type="ECO:0000256" key="6">
    <source>
        <dbReference type="ARBA" id="ARBA00022679"/>
    </source>
</evidence>
<evidence type="ECO:0000256" key="10">
    <source>
        <dbReference type="ARBA" id="ARBA00022741"/>
    </source>
</evidence>
<evidence type="ECO:0000313" key="20">
    <source>
        <dbReference type="EMBL" id="CAB4272471.1"/>
    </source>
</evidence>
<evidence type="ECO:0000256" key="18">
    <source>
        <dbReference type="PROSITE-ProRule" id="PRU10141"/>
    </source>
</evidence>
<dbReference type="Gene3D" id="3.80.10.10">
    <property type="entry name" value="Ribonuclease Inhibitor"/>
    <property type="match status" value="1"/>
</dbReference>
<evidence type="ECO:0000256" key="2">
    <source>
        <dbReference type="ARBA" id="ARBA00012513"/>
    </source>
</evidence>
<evidence type="ECO:0000256" key="11">
    <source>
        <dbReference type="ARBA" id="ARBA00022777"/>
    </source>
</evidence>
<keyword evidence="12 18" id="KW-0067">ATP-binding</keyword>
<dbReference type="InterPro" id="IPR001245">
    <property type="entry name" value="Ser-Thr/Tyr_kinase_cat_dom"/>
</dbReference>
<sequence>MATDINLVSQSGRMSQTFKPFLLPLLGGFALMLLLVHARDDQPEKYRIMENEQTDLAKSVNPKYQMVSELVPINLGRWFTLNLFIHKLTHLIYNPCLPCVSGFISIDCGLAGNSSYTENTTGINYISDETFIDTGERKSVLQEYGYRYQEPYTSLRSFPEGNRNCYEINVTDGYKYLIRSSFVYGNYDGQNKVPEFDLHLGANLWSSVKLESASTITHKELIHVPGRNYIHVCLVNTGSGVPFISALEIRPLLNGSYVTEGESLALDMRFDTGQNANLTSYRFPYDAFDRIWNGYYDNDWTQLITTSTIDNSNNFRPPEIVLSTAATPKNKNGSLEILWLPSDNVTEYYVYMHFSEVEKLPGNQSRQMYINRDGELFRKSLVLEYLSTWTIYSTKAQSSGGQYNFSIFKFENSTLPPILNAIEFYMVKEFLESETNQADVDAIKEIKSTYKIKKNWQGDPCVPHAYLWEGLNCSYRENESPRIISLDLSSSGLTGEIATSISNLEMIHTLDLSNNNLIGPIPDFVSQLPNLNVLNLEKNKLTGSVPIRLIDRNKSGVVAEAKDTIGTSVESTKRQFTYSEIIKITNNFKRILGKGGFGNVYHGYIDDTQLAIKMLSPSSVDLLLRVHHKNLTSLVGYCNDKTGVGLVYEYMSSGNLREHLFSGSSSNILTWKDRLQIAIDAAQGLEYLHYGCKPPIIHRDVKLTNILLNENFQAKLSDFGLSRTFPSNDDTHVSTVVAGTPGYLDPELNEKSDVYSFGVVLLEIISCRPVYSSREHERIHISRWVRSMLAEGDIYGIVDPRLERHFNTNAVWKVVEIAMACVSPNAIKRPTMSQVVVELKESLATEIAGTRQSHETKLTNSIEIRSDSSISMLNPSVR</sequence>
<reference evidence="20 21" key="1">
    <citation type="submission" date="2020-05" db="EMBL/GenBank/DDBJ databases">
        <authorList>
            <person name="Campoy J."/>
            <person name="Schneeberger K."/>
            <person name="Spophaly S."/>
        </authorList>
    </citation>
    <scope>NUCLEOTIDE SEQUENCE [LARGE SCALE GENOMIC DNA]</scope>
    <source>
        <strain evidence="20">PruArmRojPasFocal</strain>
    </source>
</reference>
<comment type="subcellular location">
    <subcellularLocation>
        <location evidence="1">Membrane</location>
        <topology evidence="1">Single-pass membrane protein</topology>
    </subcellularLocation>
</comment>